<dbReference type="OrthoDB" id="1955035at2"/>
<dbReference type="STRING" id="483913.AN935_11130"/>
<proteinExistence type="predicted"/>
<dbReference type="GeneID" id="86873176"/>
<evidence type="ECO:0000313" key="3">
    <source>
        <dbReference type="Proteomes" id="UP000032247"/>
    </source>
</evidence>
<dbReference type="PATRIC" id="fig|1423.170.peg.3440"/>
<dbReference type="Proteomes" id="UP000032247">
    <property type="component" value="Unassembled WGS sequence"/>
</dbReference>
<reference evidence="1 3" key="1">
    <citation type="submission" date="2014-12" db="EMBL/GenBank/DDBJ databases">
        <title>Comparative genome analysis of Bacillus coagulans HM-08, Clostridium butyricum HM-68, Bacillus subtilis HM-66 and Bacillus licheniformis BL-09.</title>
        <authorList>
            <person name="Zhang H."/>
        </authorList>
    </citation>
    <scope>NUCLEOTIDE SEQUENCE [LARGE SCALE GENOMIC DNA]</scope>
    <source>
        <strain evidence="1 3">HM-66</strain>
    </source>
</reference>
<name>A0A0C3KPZ4_BACIU</name>
<dbReference type="InterPro" id="IPR054055">
    <property type="entry name" value="YpzH"/>
</dbReference>
<dbReference type="EMBL" id="JXBC01000003">
    <property type="protein sequence ID" value="KIU11415.1"/>
    <property type="molecule type" value="Genomic_DNA"/>
</dbReference>
<dbReference type="EMBL" id="CP120576">
    <property type="protein sequence ID" value="WEY83325.1"/>
    <property type="molecule type" value="Genomic_DNA"/>
</dbReference>
<dbReference type="Proteomes" id="UP001214898">
    <property type="component" value="Chromosome"/>
</dbReference>
<evidence type="ECO:0000313" key="1">
    <source>
        <dbReference type="EMBL" id="KIU11415.1"/>
    </source>
</evidence>
<reference evidence="2" key="2">
    <citation type="submission" date="2023-03" db="EMBL/GenBank/DDBJ databases">
        <title>Complete genome sequences of 52 Bacillus and Priestia strains isolated from West-African fermentations and 26 reference strains from the DSMZ collection.</title>
        <authorList>
            <person name="Wiedenbein E.S."/>
            <person name="Canoy T.S."/>
            <person name="Hui Y."/>
            <person name="Parkouda C."/>
            <person name="Dawende C."/>
            <person name="Ametefe E."/>
            <person name="Jespersen L."/>
            <person name="Nielsen D.S."/>
        </authorList>
    </citation>
    <scope>NUCLEOTIDE SEQUENCE</scope>
    <source>
        <strain evidence="2">PRO56</strain>
    </source>
</reference>
<organism evidence="1 3">
    <name type="scientific">Bacillus subtilis</name>
    <dbReference type="NCBI Taxonomy" id="1423"/>
    <lineage>
        <taxon>Bacteria</taxon>
        <taxon>Bacillati</taxon>
        <taxon>Bacillota</taxon>
        <taxon>Bacilli</taxon>
        <taxon>Bacillales</taxon>
        <taxon>Bacillaceae</taxon>
        <taxon>Bacillus</taxon>
    </lineage>
</organism>
<gene>
    <name evidence="2" type="ORF">P5633_12880</name>
    <name evidence="1" type="ORF">SC09_Contig24orf00391</name>
</gene>
<dbReference type="Pfam" id="PF21835">
    <property type="entry name" value="YIEGIA_cap"/>
    <property type="match status" value="1"/>
</dbReference>
<sequence>MSESLTKVILSVITTNRNRAAGGAPVFFCNDQKEMELFAKNLEAILDGIAHRIGDDVYLIVKHF</sequence>
<evidence type="ECO:0000313" key="2">
    <source>
        <dbReference type="EMBL" id="WEY83325.1"/>
    </source>
</evidence>
<dbReference type="RefSeq" id="WP_004398137.1">
    <property type="nucleotide sequence ID" value="NZ_CP045425.1"/>
</dbReference>
<protein>
    <submittedName>
        <fullName evidence="1">Uncharacterized protein</fullName>
    </submittedName>
</protein>
<accession>A0A0C3KPZ4</accession>
<dbReference type="AlphaFoldDB" id="A0A0C3KPZ4"/>